<dbReference type="OrthoDB" id="6132182at2759"/>
<accession>A0A166TC05</accession>
<dbReference type="AlphaFoldDB" id="A0A166TC05"/>
<dbReference type="Proteomes" id="UP000076532">
    <property type="component" value="Unassembled WGS sequence"/>
</dbReference>
<gene>
    <name evidence="1" type="ORF">FIBSPDRAFT_945820</name>
</gene>
<name>A0A166TC05_9AGAM</name>
<proteinExistence type="predicted"/>
<dbReference type="STRING" id="436010.A0A166TC05"/>
<keyword evidence="2" id="KW-1185">Reference proteome</keyword>
<dbReference type="EMBL" id="KV417493">
    <property type="protein sequence ID" value="KZP30452.1"/>
    <property type="molecule type" value="Genomic_DNA"/>
</dbReference>
<evidence type="ECO:0000313" key="1">
    <source>
        <dbReference type="EMBL" id="KZP30452.1"/>
    </source>
</evidence>
<reference evidence="1 2" key="1">
    <citation type="journal article" date="2016" name="Mol. Biol. Evol.">
        <title>Comparative Genomics of Early-Diverging Mushroom-Forming Fungi Provides Insights into the Origins of Lignocellulose Decay Capabilities.</title>
        <authorList>
            <person name="Nagy L.G."/>
            <person name="Riley R."/>
            <person name="Tritt A."/>
            <person name="Adam C."/>
            <person name="Daum C."/>
            <person name="Floudas D."/>
            <person name="Sun H."/>
            <person name="Yadav J.S."/>
            <person name="Pangilinan J."/>
            <person name="Larsson K.H."/>
            <person name="Matsuura K."/>
            <person name="Barry K."/>
            <person name="Labutti K."/>
            <person name="Kuo R."/>
            <person name="Ohm R.A."/>
            <person name="Bhattacharya S.S."/>
            <person name="Shirouzu T."/>
            <person name="Yoshinaga Y."/>
            <person name="Martin F.M."/>
            <person name="Grigoriev I.V."/>
            <person name="Hibbett D.S."/>
        </authorList>
    </citation>
    <scope>NUCLEOTIDE SEQUENCE [LARGE SCALE GENOMIC DNA]</scope>
    <source>
        <strain evidence="1 2">CBS 109695</strain>
    </source>
</reference>
<sequence>MHIRTQKLTKCVIIAAEKDGTWDVDDKTSIKQTSELNPFRKGGNGNEYWTPNDARFLCGNTSVKKGYTYPPVDGVSLDNPLPVDVEKRREYMGILQKHFGLKAPPLRTPHEVPIVKHPILTSPIHKGPSTLPLGHVRVDNYRRFTTLVDAQQVIGSVAVLSRGEATQCSACQTRADDRTKARGFIDIPGDIILQTIKDSGLNNEKTTTDELIANIRGSLTLKMVGLLACL</sequence>
<dbReference type="Gene3D" id="1.10.1280.10">
    <property type="entry name" value="Di-copper center containing domain from catechol oxidase"/>
    <property type="match status" value="1"/>
</dbReference>
<evidence type="ECO:0000313" key="2">
    <source>
        <dbReference type="Proteomes" id="UP000076532"/>
    </source>
</evidence>
<organism evidence="1 2">
    <name type="scientific">Athelia psychrophila</name>
    <dbReference type="NCBI Taxonomy" id="1759441"/>
    <lineage>
        <taxon>Eukaryota</taxon>
        <taxon>Fungi</taxon>
        <taxon>Dikarya</taxon>
        <taxon>Basidiomycota</taxon>
        <taxon>Agaricomycotina</taxon>
        <taxon>Agaricomycetes</taxon>
        <taxon>Agaricomycetidae</taxon>
        <taxon>Atheliales</taxon>
        <taxon>Atheliaceae</taxon>
        <taxon>Athelia</taxon>
    </lineage>
</organism>
<dbReference type="InterPro" id="IPR008922">
    <property type="entry name" value="Di-copper_centre_dom_sf"/>
</dbReference>
<protein>
    <submittedName>
        <fullName evidence="1">Uncharacterized protein</fullName>
    </submittedName>
</protein>